<dbReference type="RefSeq" id="XP_003294245.1">
    <property type="nucleotide sequence ID" value="XM_003294197.1"/>
</dbReference>
<sequence length="217" mass="22808">MRLLIVLVLAFLAASAHGSIVHTFDHFTIRNSDNKLCFVYANGTTADATQADIGKCVAGCGGSIKVVKAKRSNQYIFSQYTTEDCTGTAAVDSDFLCPNPSIKPVELRGNGYSIKCGTNPKAAIEDDENAIDEVPKSKSKGGNNKPKHDSNEIADFSVEESSESTKTKPKSPKSGSTDEENASATEETNTHDSGNSASATIASLSLVLGSLIATLAL</sequence>
<evidence type="ECO:0000313" key="3">
    <source>
        <dbReference type="EMBL" id="EGC29223.1"/>
    </source>
</evidence>
<evidence type="ECO:0000313" key="4">
    <source>
        <dbReference type="Proteomes" id="UP000001064"/>
    </source>
</evidence>
<dbReference type="AlphaFoldDB" id="F1A3K4"/>
<dbReference type="OMA" id="YTTEDCT"/>
<dbReference type="eggNOG" id="ENOG502RI2M">
    <property type="taxonomic scope" value="Eukaryota"/>
</dbReference>
<feature type="chain" id="PRO_5003265611" evidence="2">
    <location>
        <begin position="19"/>
        <end position="217"/>
    </location>
</feature>
<dbReference type="Proteomes" id="UP000001064">
    <property type="component" value="Unassembled WGS sequence"/>
</dbReference>
<dbReference type="EMBL" id="GL871463">
    <property type="protein sequence ID" value="EGC29223.1"/>
    <property type="molecule type" value="Genomic_DNA"/>
</dbReference>
<dbReference type="GeneID" id="10506327"/>
<evidence type="ECO:0000256" key="1">
    <source>
        <dbReference type="SAM" id="MobiDB-lite"/>
    </source>
</evidence>
<dbReference type="VEuPathDB" id="AmoebaDB:DICPUDRAFT_159218"/>
<name>F1A3K4_DICPU</name>
<feature type="region of interest" description="Disordered" evidence="1">
    <location>
        <begin position="126"/>
        <end position="196"/>
    </location>
</feature>
<dbReference type="InParanoid" id="F1A3K4"/>
<evidence type="ECO:0000256" key="2">
    <source>
        <dbReference type="SAM" id="SignalP"/>
    </source>
</evidence>
<feature type="signal peptide" evidence="2">
    <location>
        <begin position="1"/>
        <end position="18"/>
    </location>
</feature>
<gene>
    <name evidence="3" type="ORF">DICPUDRAFT_159218</name>
</gene>
<dbReference type="KEGG" id="dpp:DICPUDRAFT_159218"/>
<dbReference type="FunCoup" id="F1A3K4">
    <property type="interactions" value="723"/>
</dbReference>
<proteinExistence type="predicted"/>
<reference evidence="4" key="1">
    <citation type="journal article" date="2011" name="Genome Biol.">
        <title>Comparative genomics of the social amoebae Dictyostelium discoideum and Dictyostelium purpureum.</title>
        <authorList>
            <consortium name="US DOE Joint Genome Institute (JGI-PGF)"/>
            <person name="Sucgang R."/>
            <person name="Kuo A."/>
            <person name="Tian X."/>
            <person name="Salerno W."/>
            <person name="Parikh A."/>
            <person name="Feasley C.L."/>
            <person name="Dalin E."/>
            <person name="Tu H."/>
            <person name="Huang E."/>
            <person name="Barry K."/>
            <person name="Lindquist E."/>
            <person name="Shapiro H."/>
            <person name="Bruce D."/>
            <person name="Schmutz J."/>
            <person name="Salamov A."/>
            <person name="Fey P."/>
            <person name="Gaudet P."/>
            <person name="Anjard C."/>
            <person name="Babu M.M."/>
            <person name="Basu S."/>
            <person name="Bushmanova Y."/>
            <person name="van der Wel H."/>
            <person name="Katoh-Kurasawa M."/>
            <person name="Dinh C."/>
            <person name="Coutinho P.M."/>
            <person name="Saito T."/>
            <person name="Elias M."/>
            <person name="Schaap P."/>
            <person name="Kay R.R."/>
            <person name="Henrissat B."/>
            <person name="Eichinger L."/>
            <person name="Rivero F."/>
            <person name="Putnam N.H."/>
            <person name="West C.M."/>
            <person name="Loomis W.F."/>
            <person name="Chisholm R.L."/>
            <person name="Shaulsky G."/>
            <person name="Strassmann J.E."/>
            <person name="Queller D.C."/>
            <person name="Kuspa A."/>
            <person name="Grigoriev I.V."/>
        </authorList>
    </citation>
    <scope>NUCLEOTIDE SEQUENCE [LARGE SCALE GENOMIC DNA]</scope>
    <source>
        <strain evidence="4">QSDP1</strain>
    </source>
</reference>
<protein>
    <submittedName>
        <fullName evidence="3">Uncharacterized protein</fullName>
    </submittedName>
</protein>
<organism evidence="3 4">
    <name type="scientific">Dictyostelium purpureum</name>
    <name type="common">Slime mold</name>
    <dbReference type="NCBI Taxonomy" id="5786"/>
    <lineage>
        <taxon>Eukaryota</taxon>
        <taxon>Amoebozoa</taxon>
        <taxon>Evosea</taxon>
        <taxon>Eumycetozoa</taxon>
        <taxon>Dictyostelia</taxon>
        <taxon>Dictyosteliales</taxon>
        <taxon>Dictyosteliaceae</taxon>
        <taxon>Dictyostelium</taxon>
    </lineage>
</organism>
<keyword evidence="2" id="KW-0732">Signal</keyword>
<accession>F1A3K4</accession>
<dbReference type="OrthoDB" id="10611388at2759"/>
<keyword evidence="4" id="KW-1185">Reference proteome</keyword>